<dbReference type="GO" id="GO:0050661">
    <property type="term" value="F:NADP binding"/>
    <property type="evidence" value="ECO:0007669"/>
    <property type="project" value="InterPro"/>
</dbReference>
<keyword evidence="4" id="KW-0472">Membrane</keyword>
<keyword evidence="4" id="KW-0812">Transmembrane</keyword>
<dbReference type="SUPFAM" id="SSF51905">
    <property type="entry name" value="FAD/NAD(P)-binding domain"/>
    <property type="match status" value="1"/>
</dbReference>
<name>A0A0D5XVJ7_9PSED</name>
<reference evidence="5 6" key="1">
    <citation type="journal article" date="2015" name="Mol. Plant Microbe Interact.">
        <title>Comparative Genomic Analysis of Pseudomonas chlororaphis PCL1606 Reveals New Insight into Antifungal Compounds Involved in Biocontrol.</title>
        <authorList>
            <person name="Calderon C.E."/>
            <person name="Ramos C."/>
            <person name="de Vicente A."/>
            <person name="Cazorla F.M."/>
        </authorList>
    </citation>
    <scope>NUCLEOTIDE SEQUENCE [LARGE SCALE GENOMIC DNA]</scope>
    <source>
        <strain evidence="5 6">PCL1606</strain>
    </source>
</reference>
<dbReference type="GO" id="GO:0004499">
    <property type="term" value="F:N,N-dimethylaniline monooxygenase activity"/>
    <property type="evidence" value="ECO:0007669"/>
    <property type="project" value="InterPro"/>
</dbReference>
<dbReference type="Gene3D" id="3.50.50.60">
    <property type="entry name" value="FAD/NAD(P)-binding domain"/>
    <property type="match status" value="2"/>
</dbReference>
<keyword evidence="1" id="KW-0285">Flavoprotein</keyword>
<dbReference type="InterPro" id="IPR020946">
    <property type="entry name" value="Flavin_mOase-like"/>
</dbReference>
<dbReference type="OrthoDB" id="312624at2"/>
<dbReference type="KEGG" id="pcz:PCL1606_12490"/>
<evidence type="ECO:0000256" key="1">
    <source>
        <dbReference type="ARBA" id="ARBA00022630"/>
    </source>
</evidence>
<accession>A0A0D5XVJ7</accession>
<keyword evidence="4" id="KW-1133">Transmembrane helix</keyword>
<dbReference type="PATRIC" id="fig|587753.10.peg.1242"/>
<dbReference type="InterPro" id="IPR036188">
    <property type="entry name" value="FAD/NAD-bd_sf"/>
</dbReference>
<evidence type="ECO:0000256" key="2">
    <source>
        <dbReference type="ARBA" id="ARBA00022827"/>
    </source>
</evidence>
<dbReference type="PANTHER" id="PTHR42877">
    <property type="entry name" value="L-ORNITHINE N(5)-MONOOXYGENASE-RELATED"/>
    <property type="match status" value="1"/>
</dbReference>
<dbReference type="EMBL" id="CP011110">
    <property type="protein sequence ID" value="AKA22704.1"/>
    <property type="molecule type" value="Genomic_DNA"/>
</dbReference>
<keyword evidence="3" id="KW-0560">Oxidoreductase</keyword>
<dbReference type="AlphaFoldDB" id="A0A0D5XVJ7"/>
<dbReference type="Proteomes" id="UP000032748">
    <property type="component" value="Chromosome"/>
</dbReference>
<evidence type="ECO:0000256" key="3">
    <source>
        <dbReference type="ARBA" id="ARBA00023002"/>
    </source>
</evidence>
<dbReference type="PANTHER" id="PTHR42877:SF4">
    <property type="entry name" value="FAD_NAD(P)-BINDING DOMAIN-CONTAINING PROTEIN-RELATED"/>
    <property type="match status" value="1"/>
</dbReference>
<evidence type="ECO:0000256" key="4">
    <source>
        <dbReference type="SAM" id="Phobius"/>
    </source>
</evidence>
<organism evidence="5 6">
    <name type="scientific">Pseudomonas chlororaphis</name>
    <dbReference type="NCBI Taxonomy" id="587753"/>
    <lineage>
        <taxon>Bacteria</taxon>
        <taxon>Pseudomonadati</taxon>
        <taxon>Pseudomonadota</taxon>
        <taxon>Gammaproteobacteria</taxon>
        <taxon>Pseudomonadales</taxon>
        <taxon>Pseudomonadaceae</taxon>
        <taxon>Pseudomonas</taxon>
    </lineage>
</organism>
<sequence length="504" mass="56887">MSALPKEQADPARVYRVLIIGAGFSGIGMAIKLRERGEEDFLILEQEAGVGGTWWVNQYPGCACDIPSHLYSFSFEPNPGWSRRYSPQPEIRDYLKHCADKYRVLQHCCFDTRVTGLRWLEERALWQVTDARGGVRFAQVVVAGTGALSTPDYPRLPGLERFKGRVFHSQRWDHDYDLAGKRVGVIGTGASAIQFVPQIQPRVASLAVFQRTPPWIIPKPDRAFSGMAQRLLRRFPALQRLLRGLIYTAHETRVLGFVFNPRLMGLHQWLALNLLRRQVKDPELRRRLTPNYRIGCKRILLSNDYFPALAQANARLVTSGIREVTEDALVTVDGQRHVLDALILGTGFKARMPFPAGMILGRGGVDIVETWQQGSEAYKGTTVSGFPNLFLLMGPNTGLGHNSIVYMIESQIAYILGALETLQRLGVTSLDVDPQAQEQFNQGLRDRLRGTVWNVGSCQSWYRDPHSGRNVALWPGFTWQFRRQTRRFDAEAYRLTAPTLGVKP</sequence>
<gene>
    <name evidence="5" type="ORF">PCL1606_12490</name>
</gene>
<keyword evidence="2" id="KW-0274">FAD</keyword>
<evidence type="ECO:0000313" key="5">
    <source>
        <dbReference type="EMBL" id="AKA22704.1"/>
    </source>
</evidence>
<feature type="transmembrane region" description="Helical" evidence="4">
    <location>
        <begin position="12"/>
        <end position="31"/>
    </location>
</feature>
<dbReference type="GO" id="GO:0050660">
    <property type="term" value="F:flavin adenine dinucleotide binding"/>
    <property type="evidence" value="ECO:0007669"/>
    <property type="project" value="InterPro"/>
</dbReference>
<proteinExistence type="predicted"/>
<evidence type="ECO:0000313" key="6">
    <source>
        <dbReference type="Proteomes" id="UP000032748"/>
    </source>
</evidence>
<dbReference type="RefSeq" id="WP_045881437.1">
    <property type="nucleotide sequence ID" value="NZ_CP011110.1"/>
</dbReference>
<dbReference type="Pfam" id="PF00743">
    <property type="entry name" value="FMO-like"/>
    <property type="match status" value="1"/>
</dbReference>
<protein>
    <submittedName>
        <fullName evidence="5">4-hydroxyacetophenone monooxygenase</fullName>
    </submittedName>
</protein>
<keyword evidence="5" id="KW-0503">Monooxygenase</keyword>
<dbReference type="InterPro" id="IPR051209">
    <property type="entry name" value="FAD-bind_Monooxygenase_sf"/>
</dbReference>